<evidence type="ECO:0000313" key="2">
    <source>
        <dbReference type="Proteomes" id="UP000824239"/>
    </source>
</evidence>
<sequence length="233" mass="26717">MSRRAWVGVIALLILLAVILAAPYLLLHQQEVVLLGRAQTQTVEQGEYHVERQSPSLLDRINLTVDPDAVPSWLAQEMVGDRFGRWEDLTNQLRRELQLLLNLSDSALLGKYNDLSVIYYYQPDSQQMAAFASYYFSSSDGTLTLEMDLWERKITAFDFWISNQEGQGVLQIMAAQFQSADWERRWANYLGLEYLENGKPEAVFRGKTTGGQVTYQQYADGENFSWRPVYTAP</sequence>
<organism evidence="1 2">
    <name type="scientific">Candidatus Avoscillospira avicola</name>
    <dbReference type="NCBI Taxonomy" id="2840706"/>
    <lineage>
        <taxon>Bacteria</taxon>
        <taxon>Bacillati</taxon>
        <taxon>Bacillota</taxon>
        <taxon>Clostridia</taxon>
        <taxon>Eubacteriales</taxon>
        <taxon>Oscillospiraceae</taxon>
        <taxon>Oscillospiraceae incertae sedis</taxon>
        <taxon>Candidatus Avoscillospira</taxon>
    </lineage>
</organism>
<dbReference type="Proteomes" id="UP000824239">
    <property type="component" value="Unassembled WGS sequence"/>
</dbReference>
<protein>
    <submittedName>
        <fullName evidence="1">Uncharacterized protein</fullName>
    </submittedName>
</protein>
<proteinExistence type="predicted"/>
<dbReference type="EMBL" id="DVHE01000048">
    <property type="protein sequence ID" value="HIR50839.1"/>
    <property type="molecule type" value="Genomic_DNA"/>
</dbReference>
<reference evidence="1" key="2">
    <citation type="journal article" date="2021" name="PeerJ">
        <title>Extensive microbial diversity within the chicken gut microbiome revealed by metagenomics and culture.</title>
        <authorList>
            <person name="Gilroy R."/>
            <person name="Ravi A."/>
            <person name="Getino M."/>
            <person name="Pursley I."/>
            <person name="Horton D.L."/>
            <person name="Alikhan N.F."/>
            <person name="Baker D."/>
            <person name="Gharbi K."/>
            <person name="Hall N."/>
            <person name="Watson M."/>
            <person name="Adriaenssens E.M."/>
            <person name="Foster-Nyarko E."/>
            <person name="Jarju S."/>
            <person name="Secka A."/>
            <person name="Antonio M."/>
            <person name="Oren A."/>
            <person name="Chaudhuri R.R."/>
            <person name="La Ragione R."/>
            <person name="Hildebrand F."/>
            <person name="Pallen M.J."/>
        </authorList>
    </citation>
    <scope>NUCLEOTIDE SEQUENCE</scope>
    <source>
        <strain evidence="1">ChiBcec15-4380</strain>
    </source>
</reference>
<dbReference type="AlphaFoldDB" id="A0A9D1DHR5"/>
<comment type="caution">
    <text evidence="1">The sequence shown here is derived from an EMBL/GenBank/DDBJ whole genome shotgun (WGS) entry which is preliminary data.</text>
</comment>
<gene>
    <name evidence="1" type="ORF">IAA53_06080</name>
</gene>
<name>A0A9D1DHR5_9FIRM</name>
<accession>A0A9D1DHR5</accession>
<reference evidence="1" key="1">
    <citation type="submission" date="2020-10" db="EMBL/GenBank/DDBJ databases">
        <authorList>
            <person name="Gilroy R."/>
        </authorList>
    </citation>
    <scope>NUCLEOTIDE SEQUENCE</scope>
    <source>
        <strain evidence="1">ChiBcec15-4380</strain>
    </source>
</reference>
<evidence type="ECO:0000313" key="1">
    <source>
        <dbReference type="EMBL" id="HIR50839.1"/>
    </source>
</evidence>